<dbReference type="AlphaFoldDB" id="A0A496PHG0"/>
<evidence type="ECO:0000313" key="9">
    <source>
        <dbReference type="Proteomes" id="UP000273119"/>
    </source>
</evidence>
<accession>A0A496PHG0</accession>
<dbReference type="GO" id="GO:0005886">
    <property type="term" value="C:plasma membrane"/>
    <property type="evidence" value="ECO:0007669"/>
    <property type="project" value="UniProtKB-SubCell"/>
</dbReference>
<protein>
    <submittedName>
        <fullName evidence="8">GlsB/YeaQ/YmgE family stress response membrane protein</fullName>
    </submittedName>
</protein>
<proteinExistence type="inferred from homology"/>
<evidence type="ECO:0000256" key="3">
    <source>
        <dbReference type="ARBA" id="ARBA00022475"/>
    </source>
</evidence>
<evidence type="ECO:0000256" key="5">
    <source>
        <dbReference type="ARBA" id="ARBA00022989"/>
    </source>
</evidence>
<sequence>MGFIAWIVIGFIGGAIGKAIVGKGMGWIATLICGLIGGVVGGWIVDAMTGGKAMENFFSLWTWLAAIIGSVIVVWVFSLITGKSRKNA</sequence>
<dbReference type="Proteomes" id="UP000273119">
    <property type="component" value="Unassembled WGS sequence"/>
</dbReference>
<keyword evidence="9" id="KW-1185">Reference proteome</keyword>
<keyword evidence="3" id="KW-1003">Cell membrane</keyword>
<evidence type="ECO:0000313" key="8">
    <source>
        <dbReference type="EMBL" id="RKW69924.1"/>
    </source>
</evidence>
<dbReference type="RefSeq" id="WP_121485595.1">
    <property type="nucleotide sequence ID" value="NZ_QQXL01000006.1"/>
</dbReference>
<name>A0A496PHG0_9MICC</name>
<comment type="caution">
    <text evidence="8">The sequence shown here is derived from an EMBL/GenBank/DDBJ whole genome shotgun (WGS) entry which is preliminary data.</text>
</comment>
<keyword evidence="5 7" id="KW-1133">Transmembrane helix</keyword>
<evidence type="ECO:0000256" key="4">
    <source>
        <dbReference type="ARBA" id="ARBA00022692"/>
    </source>
</evidence>
<organism evidence="8 9">
    <name type="scientific">Galactobacter caseinivorans</name>
    <dbReference type="NCBI Taxonomy" id="2676123"/>
    <lineage>
        <taxon>Bacteria</taxon>
        <taxon>Bacillati</taxon>
        <taxon>Actinomycetota</taxon>
        <taxon>Actinomycetes</taxon>
        <taxon>Micrococcales</taxon>
        <taxon>Micrococcaceae</taxon>
        <taxon>Galactobacter</taxon>
    </lineage>
</organism>
<evidence type="ECO:0000256" key="2">
    <source>
        <dbReference type="ARBA" id="ARBA00011006"/>
    </source>
</evidence>
<evidence type="ECO:0000256" key="6">
    <source>
        <dbReference type="ARBA" id="ARBA00023136"/>
    </source>
</evidence>
<comment type="similarity">
    <text evidence="2">Belongs to the UPF0410 family.</text>
</comment>
<dbReference type="PANTHER" id="PTHR33884:SF3">
    <property type="entry name" value="UPF0410 PROTEIN YMGE"/>
    <property type="match status" value="1"/>
</dbReference>
<keyword evidence="6 7" id="KW-0472">Membrane</keyword>
<comment type="subcellular location">
    <subcellularLocation>
        <location evidence="1">Cell membrane</location>
        <topology evidence="1">Multi-pass membrane protein</topology>
    </subcellularLocation>
</comment>
<dbReference type="EMBL" id="QQXL01000006">
    <property type="protein sequence ID" value="RKW69924.1"/>
    <property type="molecule type" value="Genomic_DNA"/>
</dbReference>
<dbReference type="InterPro" id="IPR007341">
    <property type="entry name" value="Transgly_assoc"/>
</dbReference>
<dbReference type="Pfam" id="PF04226">
    <property type="entry name" value="Transgly_assoc"/>
    <property type="match status" value="1"/>
</dbReference>
<reference evidence="8 9" key="1">
    <citation type="submission" date="2018-07" db="EMBL/GenBank/DDBJ databases">
        <title>Arthrobacter sp. nov., isolated from raw cow's milk with high bacterial count.</title>
        <authorList>
            <person name="Hahne J."/>
            <person name="Isele D."/>
            <person name="Lipski A."/>
        </authorList>
    </citation>
    <scope>NUCLEOTIDE SEQUENCE [LARGE SCALE GENOMIC DNA]</scope>
    <source>
        <strain evidence="8 9">JZ R-183</strain>
    </source>
</reference>
<gene>
    <name evidence="8" type="ORF">DWQ67_10680</name>
</gene>
<dbReference type="PANTHER" id="PTHR33884">
    <property type="entry name" value="UPF0410 PROTEIN YMGE"/>
    <property type="match status" value="1"/>
</dbReference>
<evidence type="ECO:0000256" key="1">
    <source>
        <dbReference type="ARBA" id="ARBA00004651"/>
    </source>
</evidence>
<keyword evidence="4 7" id="KW-0812">Transmembrane</keyword>
<feature type="transmembrane region" description="Helical" evidence="7">
    <location>
        <begin position="27"/>
        <end position="45"/>
    </location>
</feature>
<feature type="transmembrane region" description="Helical" evidence="7">
    <location>
        <begin position="57"/>
        <end position="80"/>
    </location>
</feature>
<evidence type="ECO:0000256" key="7">
    <source>
        <dbReference type="SAM" id="Phobius"/>
    </source>
</evidence>